<evidence type="ECO:0000256" key="3">
    <source>
        <dbReference type="ARBA" id="ARBA00022989"/>
    </source>
</evidence>
<dbReference type="AlphaFoldDB" id="A0A1E4RMH1"/>
<dbReference type="Proteomes" id="UP000095085">
    <property type="component" value="Unassembled WGS sequence"/>
</dbReference>
<evidence type="ECO:0000256" key="4">
    <source>
        <dbReference type="ARBA" id="ARBA00023136"/>
    </source>
</evidence>
<dbReference type="GO" id="GO:0016020">
    <property type="term" value="C:membrane"/>
    <property type="evidence" value="ECO:0007669"/>
    <property type="project" value="UniProtKB-SubCell"/>
</dbReference>
<dbReference type="CDD" id="cd17476">
    <property type="entry name" value="MFS_Amf1_MDR_like"/>
    <property type="match status" value="1"/>
</dbReference>
<keyword evidence="4 6" id="KW-0472">Membrane</keyword>
<proteinExistence type="predicted"/>
<dbReference type="OrthoDB" id="2130629at2759"/>
<evidence type="ECO:0000259" key="7">
    <source>
        <dbReference type="PROSITE" id="PS50850"/>
    </source>
</evidence>
<feature type="transmembrane region" description="Helical" evidence="6">
    <location>
        <begin position="336"/>
        <end position="354"/>
    </location>
</feature>
<evidence type="ECO:0000256" key="6">
    <source>
        <dbReference type="SAM" id="Phobius"/>
    </source>
</evidence>
<dbReference type="Gene3D" id="1.20.1250.20">
    <property type="entry name" value="MFS general substrate transporter like domains"/>
    <property type="match status" value="2"/>
</dbReference>
<evidence type="ECO:0000256" key="1">
    <source>
        <dbReference type="ARBA" id="ARBA00004141"/>
    </source>
</evidence>
<evidence type="ECO:0000256" key="5">
    <source>
        <dbReference type="SAM" id="MobiDB-lite"/>
    </source>
</evidence>
<feature type="transmembrane region" description="Helical" evidence="6">
    <location>
        <begin position="232"/>
        <end position="254"/>
    </location>
</feature>
<feature type="transmembrane region" description="Helical" evidence="6">
    <location>
        <begin position="113"/>
        <end position="130"/>
    </location>
</feature>
<evidence type="ECO:0000313" key="9">
    <source>
        <dbReference type="Proteomes" id="UP000095085"/>
    </source>
</evidence>
<feature type="transmembrane region" description="Helical" evidence="6">
    <location>
        <begin position="507"/>
        <end position="526"/>
    </location>
</feature>
<feature type="compositionally biased region" description="Basic and acidic residues" evidence="5">
    <location>
        <begin position="24"/>
        <end position="38"/>
    </location>
</feature>
<dbReference type="GO" id="GO:0022857">
    <property type="term" value="F:transmembrane transporter activity"/>
    <property type="evidence" value="ECO:0007669"/>
    <property type="project" value="InterPro"/>
</dbReference>
<dbReference type="RefSeq" id="XP_020077529.1">
    <property type="nucleotide sequence ID" value="XM_020220752.1"/>
</dbReference>
<dbReference type="InterPro" id="IPR011701">
    <property type="entry name" value="MFS"/>
</dbReference>
<feature type="transmembrane region" description="Helical" evidence="6">
    <location>
        <begin position="462"/>
        <end position="487"/>
    </location>
</feature>
<feature type="transmembrane region" description="Helical" evidence="6">
    <location>
        <begin position="297"/>
        <end position="315"/>
    </location>
</feature>
<organism evidence="8 9">
    <name type="scientific">Hyphopichia burtonii NRRL Y-1933</name>
    <dbReference type="NCBI Taxonomy" id="984485"/>
    <lineage>
        <taxon>Eukaryota</taxon>
        <taxon>Fungi</taxon>
        <taxon>Dikarya</taxon>
        <taxon>Ascomycota</taxon>
        <taxon>Saccharomycotina</taxon>
        <taxon>Pichiomycetes</taxon>
        <taxon>Debaryomycetaceae</taxon>
        <taxon>Hyphopichia</taxon>
    </lineage>
</organism>
<feature type="transmembrane region" description="Helical" evidence="6">
    <location>
        <begin position="374"/>
        <end position="392"/>
    </location>
</feature>
<dbReference type="PANTHER" id="PTHR42718:SF1">
    <property type="entry name" value="LOW AFFINITY AMMONIUM TRANSPORTER"/>
    <property type="match status" value="1"/>
</dbReference>
<protein>
    <submittedName>
        <fullName evidence="8">Multidrug-resistance type transporter</fullName>
    </submittedName>
</protein>
<evidence type="ECO:0000256" key="2">
    <source>
        <dbReference type="ARBA" id="ARBA00022692"/>
    </source>
</evidence>
<gene>
    <name evidence="8" type="ORF">HYPBUDRAFT_151921</name>
</gene>
<dbReference type="PANTHER" id="PTHR42718">
    <property type="entry name" value="MAJOR FACILITATOR SUPERFAMILY MULTIDRUG TRANSPORTER MFSC"/>
    <property type="match status" value="1"/>
</dbReference>
<feature type="transmembrane region" description="Helical" evidence="6">
    <location>
        <begin position="266"/>
        <end position="285"/>
    </location>
</feature>
<name>A0A1E4RMH1_9ASCO</name>
<feature type="transmembrane region" description="Helical" evidence="6">
    <location>
        <begin position="429"/>
        <end position="450"/>
    </location>
</feature>
<feature type="transmembrane region" description="Helical" evidence="6">
    <location>
        <begin position="73"/>
        <end position="93"/>
    </location>
</feature>
<reference evidence="9" key="1">
    <citation type="submission" date="2016-05" db="EMBL/GenBank/DDBJ databases">
        <title>Comparative genomics of biotechnologically important yeasts.</title>
        <authorList>
            <consortium name="DOE Joint Genome Institute"/>
            <person name="Riley R."/>
            <person name="Haridas S."/>
            <person name="Wolfe K.H."/>
            <person name="Lopes M.R."/>
            <person name="Hittinger C.T."/>
            <person name="Goker M."/>
            <person name="Salamov A."/>
            <person name="Wisecaver J."/>
            <person name="Long T.M."/>
            <person name="Aerts A.L."/>
            <person name="Barry K."/>
            <person name="Choi C."/>
            <person name="Clum A."/>
            <person name="Coughlan A.Y."/>
            <person name="Deshpande S."/>
            <person name="Douglass A.P."/>
            <person name="Hanson S.J."/>
            <person name="Klenk H.-P."/>
            <person name="Labutti K."/>
            <person name="Lapidus A."/>
            <person name="Lindquist E."/>
            <person name="Lipzen A."/>
            <person name="Meier-Kolthoff J.P."/>
            <person name="Ohm R.A."/>
            <person name="Otillar R.P."/>
            <person name="Pangilinan J."/>
            <person name="Peng Y."/>
            <person name="Rokas A."/>
            <person name="Rosa C.A."/>
            <person name="Scheuner C."/>
            <person name="Sibirny A.A."/>
            <person name="Slot J.C."/>
            <person name="Stielow J.B."/>
            <person name="Sun H."/>
            <person name="Kurtzman C.P."/>
            <person name="Blackwell M."/>
            <person name="Grigoriev I.V."/>
            <person name="Jeffries T.W."/>
        </authorList>
    </citation>
    <scope>NUCLEOTIDE SEQUENCE [LARGE SCALE GENOMIC DNA]</scope>
    <source>
        <strain evidence="9">NRRL Y-1933</strain>
    </source>
</reference>
<feature type="transmembrane region" description="Helical" evidence="6">
    <location>
        <begin position="203"/>
        <end position="226"/>
    </location>
</feature>
<evidence type="ECO:0000313" key="8">
    <source>
        <dbReference type="EMBL" id="ODV68462.1"/>
    </source>
</evidence>
<dbReference type="EMBL" id="KV454539">
    <property type="protein sequence ID" value="ODV68462.1"/>
    <property type="molecule type" value="Genomic_DNA"/>
</dbReference>
<feature type="domain" description="Major facilitator superfamily (MFS) profile" evidence="7">
    <location>
        <begin position="75"/>
        <end position="529"/>
    </location>
</feature>
<dbReference type="STRING" id="984485.A0A1E4RMH1"/>
<feature type="region of interest" description="Disordered" evidence="5">
    <location>
        <begin position="1"/>
        <end position="43"/>
    </location>
</feature>
<dbReference type="SUPFAM" id="SSF103473">
    <property type="entry name" value="MFS general substrate transporter"/>
    <property type="match status" value="1"/>
</dbReference>
<keyword evidence="3 6" id="KW-1133">Transmembrane helix</keyword>
<dbReference type="Pfam" id="PF07690">
    <property type="entry name" value="MFS_1"/>
    <property type="match status" value="1"/>
</dbReference>
<dbReference type="InterPro" id="IPR020846">
    <property type="entry name" value="MFS_dom"/>
</dbReference>
<feature type="transmembrane region" description="Helical" evidence="6">
    <location>
        <begin position="399"/>
        <end position="417"/>
    </location>
</feature>
<dbReference type="GeneID" id="30995302"/>
<feature type="transmembrane region" description="Helical" evidence="6">
    <location>
        <begin position="175"/>
        <end position="196"/>
    </location>
</feature>
<accession>A0A1E4RMH1</accession>
<sequence>MSGIENSGTRDEYEQTLTLPDDGVEYRPDEDMEYRPGDEMSSSVQEKADNLSVHSNTPIPIPSPDEISLVRELLFIFFMALAQLFTQAGVSQTINPGSEIAETFNVQDKPGEISWFSASYSLTAGTFILVSGRLGDMYGYKLIYIIGFIWYGVFSLLCGFSGFTSSAVFFDIMRSLQGVGPALVMPNATALIGHYYPPGRKKNWAMCCFGAVAPSGFCFGAIFSGIFTQLVWWPWFFWVHGIVNFIVAFMAFFIIPKRIGSRSVKLFDWIGSVTGVSALILINFAFNQGPNVGWDKVYVYVLLIVGFLLIVLFYLSIKKVSTPIVSADAFRGETGAILGTIAAGWSSFGIWLQYSFEWSKYVDGRKPIMRAVEFIPTAFVGFLAAALTAFLLTRVPSSVVMLMAMVSFLGGIVIMGTRHVGQIYWGQKFVSLLVQCWGMDMSFPAACIILSNSLPRHQQGIAGSLVSTFVNYSISIGLGFAGTVEYYETKNKPVNEETRIYGMRRAFYMGMGLAGLGVVLSLLFLYKQIVLEPRKNRKAEKESQNTDDKLENEA</sequence>
<keyword evidence="9" id="KW-1185">Reference proteome</keyword>
<dbReference type="InterPro" id="IPR036259">
    <property type="entry name" value="MFS_trans_sf"/>
</dbReference>
<keyword evidence="2 6" id="KW-0812">Transmembrane</keyword>
<comment type="subcellular location">
    <subcellularLocation>
        <location evidence="1">Membrane</location>
        <topology evidence="1">Multi-pass membrane protein</topology>
    </subcellularLocation>
</comment>
<dbReference type="PROSITE" id="PS50850">
    <property type="entry name" value="MFS"/>
    <property type="match status" value="1"/>
</dbReference>
<feature type="transmembrane region" description="Helical" evidence="6">
    <location>
        <begin position="142"/>
        <end position="163"/>
    </location>
</feature>